<dbReference type="InterPro" id="IPR036505">
    <property type="entry name" value="Amidase/PGRP_sf"/>
</dbReference>
<name>A0A3S4YHN1_BARVI</name>
<dbReference type="InterPro" id="IPR002502">
    <property type="entry name" value="Amidase_domain"/>
</dbReference>
<dbReference type="RefSeq" id="WP_126603732.1">
    <property type="nucleotide sequence ID" value="NZ_LR134529.1"/>
</dbReference>
<dbReference type="InterPro" id="IPR036365">
    <property type="entry name" value="PGBD-like_sf"/>
</dbReference>
<dbReference type="CDD" id="cd06583">
    <property type="entry name" value="PGRP"/>
    <property type="match status" value="1"/>
</dbReference>
<dbReference type="OrthoDB" id="9794842at2"/>
<keyword evidence="5" id="KW-0961">Cell wall biogenesis/degradation</keyword>
<dbReference type="Proteomes" id="UP000274201">
    <property type="component" value="Chromosome"/>
</dbReference>
<dbReference type="EC" id="3.5.1.28" evidence="3"/>
<evidence type="ECO:0000313" key="8">
    <source>
        <dbReference type="Proteomes" id="UP000274201"/>
    </source>
</evidence>
<dbReference type="PANTHER" id="PTHR30417:SF12">
    <property type="entry name" value="N-ACETYLMURAMOYL-L-ALANINE AMIDASE"/>
    <property type="match status" value="1"/>
</dbReference>
<dbReference type="GO" id="GO:0008745">
    <property type="term" value="F:N-acetylmuramoyl-L-alanine amidase activity"/>
    <property type="evidence" value="ECO:0007669"/>
    <property type="project" value="UniProtKB-EC"/>
</dbReference>
<evidence type="ECO:0000259" key="6">
    <source>
        <dbReference type="SMART" id="SM00644"/>
    </source>
</evidence>
<protein>
    <recommendedName>
        <fullName evidence="3">N-acetylmuramoyl-L-alanine amidase</fullName>
        <ecNumber evidence="3">3.5.1.28</ecNumber>
    </recommendedName>
</protein>
<dbReference type="Pfam" id="PF01510">
    <property type="entry name" value="Amidase_2"/>
    <property type="match status" value="2"/>
</dbReference>
<dbReference type="SUPFAM" id="SSF55846">
    <property type="entry name" value="N-acetylmuramoyl-L-alanine amidase-like"/>
    <property type="match status" value="1"/>
</dbReference>
<dbReference type="SMART" id="SM00644">
    <property type="entry name" value="Ami_2"/>
    <property type="match status" value="1"/>
</dbReference>
<dbReference type="GO" id="GO:0009254">
    <property type="term" value="P:peptidoglycan turnover"/>
    <property type="evidence" value="ECO:0007669"/>
    <property type="project" value="TreeGrafter"/>
</dbReference>
<dbReference type="InterPro" id="IPR036366">
    <property type="entry name" value="PGBDSf"/>
</dbReference>
<evidence type="ECO:0000256" key="3">
    <source>
        <dbReference type="ARBA" id="ARBA00011901"/>
    </source>
</evidence>
<dbReference type="SUPFAM" id="SSF47090">
    <property type="entry name" value="PGBD-like"/>
    <property type="match status" value="1"/>
</dbReference>
<dbReference type="Gene3D" id="3.40.80.10">
    <property type="entry name" value="Peptidoglycan recognition protein-like"/>
    <property type="match status" value="1"/>
</dbReference>
<dbReference type="InterPro" id="IPR051206">
    <property type="entry name" value="NAMLAA_amidase_2"/>
</dbReference>
<dbReference type="GO" id="GO:0019867">
    <property type="term" value="C:outer membrane"/>
    <property type="evidence" value="ECO:0007669"/>
    <property type="project" value="TreeGrafter"/>
</dbReference>
<sequence>MYQIDYNSYRSVKSFNRRVRFLVMHYTSLNFKESVMALTGEKVSAHYLVPDPSEQTYLEAGFRDMRIFNLVDENERAWHAGVSSWAGHSNLNDTSIGIEIVNLATGPSVSSDKTYVETSLKDGRVLNPVPKDENELQVGSWTENRHVSSTVLPLENDHFFTCQNEGLIFPPYNPTQIDAVKELALNILQRYPDITPTDVVGHSDIAIGRKIDPGAAFPWKELYTAGIGAWYDDEQKHHYQEQFCKSLPSKEDVLAQLKCYGYDISIACSEIGYKNLIRAFQLHFRQENYDGILDVETAAILYALVDKYFPSELSSLS</sequence>
<comment type="similarity">
    <text evidence="2">Belongs to the N-acetylmuramoyl-L-alanine amidase 2 family.</text>
</comment>
<evidence type="ECO:0000256" key="1">
    <source>
        <dbReference type="ARBA" id="ARBA00001561"/>
    </source>
</evidence>
<evidence type="ECO:0000256" key="4">
    <source>
        <dbReference type="ARBA" id="ARBA00022801"/>
    </source>
</evidence>
<dbReference type="GO" id="GO:0009253">
    <property type="term" value="P:peptidoglycan catabolic process"/>
    <property type="evidence" value="ECO:0007669"/>
    <property type="project" value="InterPro"/>
</dbReference>
<dbReference type="AlphaFoldDB" id="A0A3S4YHN1"/>
<evidence type="ECO:0000256" key="2">
    <source>
        <dbReference type="ARBA" id="ARBA00007553"/>
    </source>
</evidence>
<reference evidence="7 8" key="1">
    <citation type="submission" date="2018-12" db="EMBL/GenBank/DDBJ databases">
        <authorList>
            <consortium name="Pathogen Informatics"/>
        </authorList>
    </citation>
    <scope>NUCLEOTIDE SEQUENCE [LARGE SCALE GENOMIC DNA]</scope>
    <source>
        <strain evidence="7 8">NCTC12905</strain>
    </source>
</reference>
<keyword evidence="4 7" id="KW-0378">Hydrolase</keyword>
<dbReference type="PANTHER" id="PTHR30417">
    <property type="entry name" value="N-ACETYLMURAMOYL-L-ALANINE AMIDASE AMID"/>
    <property type="match status" value="1"/>
</dbReference>
<dbReference type="GO" id="GO:0071555">
    <property type="term" value="P:cell wall organization"/>
    <property type="evidence" value="ECO:0007669"/>
    <property type="project" value="UniProtKB-KW"/>
</dbReference>
<dbReference type="EMBL" id="LR134529">
    <property type="protein sequence ID" value="VEJ45818.1"/>
    <property type="molecule type" value="Genomic_DNA"/>
</dbReference>
<proteinExistence type="inferred from homology"/>
<organism evidence="7 8">
    <name type="scientific">Bartonella vinsonii</name>
    <name type="common">Rochalimaea vinsonii</name>
    <dbReference type="NCBI Taxonomy" id="33047"/>
    <lineage>
        <taxon>Bacteria</taxon>
        <taxon>Pseudomonadati</taxon>
        <taxon>Pseudomonadota</taxon>
        <taxon>Alphaproteobacteria</taxon>
        <taxon>Hyphomicrobiales</taxon>
        <taxon>Bartonellaceae</taxon>
        <taxon>Bartonella</taxon>
    </lineage>
</organism>
<gene>
    <name evidence="7" type="primary">amiD</name>
    <name evidence="7" type="ORF">NCTC12905_01488</name>
</gene>
<feature type="domain" description="N-acetylmuramoyl-L-alanine amidase" evidence="6">
    <location>
        <begin position="7"/>
        <end position="214"/>
    </location>
</feature>
<dbReference type="Gene3D" id="1.10.101.10">
    <property type="entry name" value="PGBD-like superfamily/PGBD"/>
    <property type="match status" value="1"/>
</dbReference>
<comment type="catalytic activity">
    <reaction evidence="1">
        <text>Hydrolyzes the link between N-acetylmuramoyl residues and L-amino acid residues in certain cell-wall glycopeptides.</text>
        <dbReference type="EC" id="3.5.1.28"/>
    </reaction>
</comment>
<evidence type="ECO:0000256" key="5">
    <source>
        <dbReference type="ARBA" id="ARBA00023316"/>
    </source>
</evidence>
<accession>A0A3S4YHN1</accession>
<evidence type="ECO:0000313" key="7">
    <source>
        <dbReference type="EMBL" id="VEJ45818.1"/>
    </source>
</evidence>